<dbReference type="AlphaFoldDB" id="A0AAE4CSK0"/>
<dbReference type="EC" id="3.8.1.2" evidence="2"/>
<evidence type="ECO:0000313" key="3">
    <source>
        <dbReference type="Proteomes" id="UP001183629"/>
    </source>
</evidence>
<dbReference type="InterPro" id="IPR036412">
    <property type="entry name" value="HAD-like_sf"/>
</dbReference>
<dbReference type="InterPro" id="IPR006439">
    <property type="entry name" value="HAD-SF_hydro_IA"/>
</dbReference>
<gene>
    <name evidence="2" type="ORF">J2S44_000079</name>
</gene>
<dbReference type="Pfam" id="PF00702">
    <property type="entry name" value="Hydrolase"/>
    <property type="match status" value="1"/>
</dbReference>
<sequence>MIRGLLLDFYGTVVEDDDEVMAAIAARVAAGATRPVTPEQVLGAWSRAYQAAADRVPFRPLRDCARDGLAAAMTEAGCAGDATELCAPQFAFWRAPPLRPGTREFLAALTVPVCVVSDADRSDLDAAIRRHGLEVAAVVCSEEVGAYKPDRAMFAAGLAALGLTADQVWHVGDSPATDVAGAVAAGIPVAWVNRHGRTAPAGTPPAAEVTGLAGLIGRLPQAPRPRWRGLAARLQNSHNSSTVPSGSWCIQ</sequence>
<dbReference type="PRINTS" id="PR00413">
    <property type="entry name" value="HADHALOGNASE"/>
</dbReference>
<dbReference type="NCBIfam" id="TIGR01509">
    <property type="entry name" value="HAD-SF-IA-v3"/>
    <property type="match status" value="1"/>
</dbReference>
<dbReference type="Proteomes" id="UP001183629">
    <property type="component" value="Unassembled WGS sequence"/>
</dbReference>
<name>A0AAE4CSK0_9ACTN</name>
<evidence type="ECO:0000256" key="1">
    <source>
        <dbReference type="ARBA" id="ARBA00022801"/>
    </source>
</evidence>
<dbReference type="SUPFAM" id="SSF56784">
    <property type="entry name" value="HAD-like"/>
    <property type="match status" value="1"/>
</dbReference>
<dbReference type="RefSeq" id="WP_310407700.1">
    <property type="nucleotide sequence ID" value="NZ_JAVDYC010000001.1"/>
</dbReference>
<dbReference type="GO" id="GO:0018784">
    <property type="term" value="F:(S)-2-haloacid dehalogenase activity"/>
    <property type="evidence" value="ECO:0007669"/>
    <property type="project" value="UniProtKB-EC"/>
</dbReference>
<dbReference type="EMBL" id="JAVDYC010000001">
    <property type="protein sequence ID" value="MDR7319829.1"/>
    <property type="molecule type" value="Genomic_DNA"/>
</dbReference>
<keyword evidence="3" id="KW-1185">Reference proteome</keyword>
<dbReference type="InterPro" id="IPR023214">
    <property type="entry name" value="HAD_sf"/>
</dbReference>
<dbReference type="PANTHER" id="PTHR43316:SF3">
    <property type="entry name" value="HALOACID DEHALOGENASE, TYPE II (AFU_ORTHOLOGUE AFUA_2G07750)-RELATED"/>
    <property type="match status" value="1"/>
</dbReference>
<protein>
    <submittedName>
        <fullName evidence="2">2-haloacid dehalogenase/putative hydrolase of the HAD superfamily</fullName>
        <ecNumber evidence="2">3.8.1.2</ecNumber>
    </submittedName>
</protein>
<proteinExistence type="predicted"/>
<organism evidence="2 3">
    <name type="scientific">Catenuloplanes niger</name>
    <dbReference type="NCBI Taxonomy" id="587534"/>
    <lineage>
        <taxon>Bacteria</taxon>
        <taxon>Bacillati</taxon>
        <taxon>Actinomycetota</taxon>
        <taxon>Actinomycetes</taxon>
        <taxon>Micromonosporales</taxon>
        <taxon>Micromonosporaceae</taxon>
        <taxon>Catenuloplanes</taxon>
    </lineage>
</organism>
<accession>A0AAE4CSK0</accession>
<dbReference type="Gene3D" id="3.40.50.1000">
    <property type="entry name" value="HAD superfamily/HAD-like"/>
    <property type="match status" value="1"/>
</dbReference>
<comment type="caution">
    <text evidence="2">The sequence shown here is derived from an EMBL/GenBank/DDBJ whole genome shotgun (WGS) entry which is preliminary data.</text>
</comment>
<dbReference type="PANTHER" id="PTHR43316">
    <property type="entry name" value="HYDROLASE, HALOACID DELAHOGENASE-RELATED"/>
    <property type="match status" value="1"/>
</dbReference>
<dbReference type="SFLD" id="SFLDG01129">
    <property type="entry name" value="C1.5:_HAD__Beta-PGM__Phosphata"/>
    <property type="match status" value="1"/>
</dbReference>
<evidence type="ECO:0000313" key="2">
    <source>
        <dbReference type="EMBL" id="MDR7319829.1"/>
    </source>
</evidence>
<keyword evidence="1 2" id="KW-0378">Hydrolase</keyword>
<dbReference type="SFLD" id="SFLDS00003">
    <property type="entry name" value="Haloacid_Dehalogenase"/>
    <property type="match status" value="1"/>
</dbReference>
<reference evidence="2 3" key="1">
    <citation type="submission" date="2023-07" db="EMBL/GenBank/DDBJ databases">
        <title>Sequencing the genomes of 1000 actinobacteria strains.</title>
        <authorList>
            <person name="Klenk H.-P."/>
        </authorList>
    </citation>
    <scope>NUCLEOTIDE SEQUENCE [LARGE SCALE GENOMIC DNA]</scope>
    <source>
        <strain evidence="2 3">DSM 44711</strain>
    </source>
</reference>
<dbReference type="Gene3D" id="1.10.150.750">
    <property type="match status" value="1"/>
</dbReference>
<dbReference type="InterPro" id="IPR051540">
    <property type="entry name" value="S-2-haloacid_dehalogenase"/>
</dbReference>